<dbReference type="Gene3D" id="6.10.250.170">
    <property type="match status" value="1"/>
</dbReference>
<keyword evidence="8" id="KW-0443">Lipid metabolism</keyword>
<dbReference type="AlphaFoldDB" id="A0A1Z5KD92"/>
<comment type="pathway">
    <text evidence="2">Lipid metabolism; fatty acid beta-oxidation.</text>
</comment>
<dbReference type="PANTHER" id="PTHR11941">
    <property type="entry name" value="ENOYL-COA HYDRATASE-RELATED"/>
    <property type="match status" value="1"/>
</dbReference>
<dbReference type="InterPro" id="IPR018376">
    <property type="entry name" value="Enoyl-CoA_hyd/isom_CS"/>
</dbReference>
<evidence type="ECO:0000256" key="13">
    <source>
        <dbReference type="ARBA" id="ARBA00052376"/>
    </source>
</evidence>
<dbReference type="Gene3D" id="3.90.226.10">
    <property type="entry name" value="2-enoyl-CoA Hydratase, Chain A, domain 1"/>
    <property type="match status" value="1"/>
</dbReference>
<evidence type="ECO:0000256" key="18">
    <source>
        <dbReference type="RuleBase" id="RU003707"/>
    </source>
</evidence>
<name>A0A1Z5KD92_FISSO</name>
<dbReference type="SUPFAM" id="SSF52096">
    <property type="entry name" value="ClpP/crotonase"/>
    <property type="match status" value="1"/>
</dbReference>
<keyword evidence="7" id="KW-0007">Acetylation</keyword>
<sequence>MIRSALSYQGKKNFVPQCLRRMSSLVSTSVSTIHPGVAHVMMQSPPVNSLSLSFCQELSQNLQALHKDKSIDIILLQSDLPGIFSAGLDIKEFTQPKERLMEFWTAFQQLYIDLYGASQTTIACLEGSAPAAGCMLALSCDYRIMTKNNKAKIGLNESLLGIAAPPWLAQQMIDTVGSRVAELSLWRGTLYVPEQALAIGLVDEVHESPRERALELAVSEFQKIPRQGRAVSKTLTRRKRLEHFHQERQADLDHFVNFITQDAVQTQLRGYLHQLAAKKNQK</sequence>
<evidence type="ECO:0000256" key="14">
    <source>
        <dbReference type="ARBA" id="ARBA00052542"/>
    </source>
</evidence>
<comment type="catalytic activity">
    <reaction evidence="11">
        <text>(3Z)-decenoyl-CoA = (2E)-decenoyl-CoA</text>
        <dbReference type="Rhea" id="RHEA:77195"/>
        <dbReference type="ChEBI" id="CHEBI:61406"/>
        <dbReference type="ChEBI" id="CHEBI:195601"/>
    </reaction>
    <physiologicalReaction direction="left-to-right" evidence="11">
        <dbReference type="Rhea" id="RHEA:77196"/>
    </physiologicalReaction>
</comment>
<dbReference type="InterPro" id="IPR029045">
    <property type="entry name" value="ClpP/crotonase-like_dom_sf"/>
</dbReference>
<organism evidence="19 20">
    <name type="scientific">Fistulifera solaris</name>
    <name type="common">Oleaginous diatom</name>
    <dbReference type="NCBI Taxonomy" id="1519565"/>
    <lineage>
        <taxon>Eukaryota</taxon>
        <taxon>Sar</taxon>
        <taxon>Stramenopiles</taxon>
        <taxon>Ochrophyta</taxon>
        <taxon>Bacillariophyta</taxon>
        <taxon>Bacillariophyceae</taxon>
        <taxon>Bacillariophycidae</taxon>
        <taxon>Naviculales</taxon>
        <taxon>Naviculaceae</taxon>
        <taxon>Fistulifera</taxon>
    </lineage>
</organism>
<dbReference type="PROSITE" id="PS00166">
    <property type="entry name" value="ENOYL_COA_HYDRATASE"/>
    <property type="match status" value="1"/>
</dbReference>
<dbReference type="EMBL" id="BDSP01000207">
    <property type="protein sequence ID" value="GAX24223.1"/>
    <property type="molecule type" value="Genomic_DNA"/>
</dbReference>
<reference evidence="19 20" key="1">
    <citation type="journal article" date="2015" name="Plant Cell">
        <title>Oil accumulation by the oleaginous diatom Fistulifera solaris as revealed by the genome and transcriptome.</title>
        <authorList>
            <person name="Tanaka T."/>
            <person name="Maeda Y."/>
            <person name="Veluchamy A."/>
            <person name="Tanaka M."/>
            <person name="Abida H."/>
            <person name="Marechal E."/>
            <person name="Bowler C."/>
            <person name="Muto M."/>
            <person name="Sunaga Y."/>
            <person name="Tanaka M."/>
            <person name="Yoshino T."/>
            <person name="Taniguchi T."/>
            <person name="Fukuda Y."/>
            <person name="Nemoto M."/>
            <person name="Matsumoto M."/>
            <person name="Wong P.S."/>
            <person name="Aburatani S."/>
            <person name="Fujibuchi W."/>
        </authorList>
    </citation>
    <scope>NUCLEOTIDE SEQUENCE [LARGE SCALE GENOMIC DNA]</scope>
    <source>
        <strain evidence="19 20">JPCC DA0580</strain>
    </source>
</reference>
<keyword evidence="5" id="KW-0276">Fatty acid metabolism</keyword>
<evidence type="ECO:0000256" key="11">
    <source>
        <dbReference type="ARBA" id="ARBA00050938"/>
    </source>
</evidence>
<dbReference type="OrthoDB" id="1696280at2759"/>
<comment type="similarity">
    <text evidence="3 18">Belongs to the enoyl-CoA hydratase/isomerase family.</text>
</comment>
<evidence type="ECO:0000256" key="8">
    <source>
        <dbReference type="ARBA" id="ARBA00023098"/>
    </source>
</evidence>
<dbReference type="Proteomes" id="UP000198406">
    <property type="component" value="Unassembled WGS sequence"/>
</dbReference>
<evidence type="ECO:0000256" key="15">
    <source>
        <dbReference type="ARBA" id="ARBA00056147"/>
    </source>
</evidence>
<evidence type="ECO:0000256" key="10">
    <source>
        <dbReference type="ARBA" id="ARBA00023235"/>
    </source>
</evidence>
<evidence type="ECO:0000256" key="5">
    <source>
        <dbReference type="ARBA" id="ARBA00022832"/>
    </source>
</evidence>
<keyword evidence="20" id="KW-1185">Reference proteome</keyword>
<comment type="function">
    <text evidence="15">Key enzyme of fatty acid beta-oxidation. Able to isomerize both 3-cis (3Z) and 3-trans (3E) double bonds into the 2-trans (2E) form in a range of enoyl-CoA species, with a preference for (3Z)-enoyl-CoAs over (3E)-enoyl-CoAs. The catalytic efficiency of this enzyme is not affected by the fatty acyl chain length.</text>
</comment>
<evidence type="ECO:0000256" key="16">
    <source>
        <dbReference type="ARBA" id="ARBA00068317"/>
    </source>
</evidence>
<accession>A0A1Z5KD92</accession>
<dbReference type="FunFam" id="3.90.226.10:FF:000034">
    <property type="entry name" value="Enoyl-CoA delta isomerase 1"/>
    <property type="match status" value="1"/>
</dbReference>
<dbReference type="InterPro" id="IPR001753">
    <property type="entry name" value="Enoyl-CoA_hydra/iso"/>
</dbReference>
<evidence type="ECO:0000256" key="9">
    <source>
        <dbReference type="ARBA" id="ARBA00023128"/>
    </source>
</evidence>
<proteinExistence type="inferred from homology"/>
<evidence type="ECO:0000313" key="19">
    <source>
        <dbReference type="EMBL" id="GAX24223.1"/>
    </source>
</evidence>
<keyword evidence="9" id="KW-0496">Mitochondrion</keyword>
<keyword evidence="6" id="KW-0809">Transit peptide</keyword>
<dbReference type="PANTHER" id="PTHR11941:SF45">
    <property type="entry name" value="ENOYL-COA DELTA ISOMERASE 1, MITOCHONDRIAL"/>
    <property type="match status" value="1"/>
</dbReference>
<comment type="subunit">
    <text evidence="4">Homotrimer.</text>
</comment>
<dbReference type="CDD" id="cd06558">
    <property type="entry name" value="crotonase-like"/>
    <property type="match status" value="1"/>
</dbReference>
<evidence type="ECO:0000256" key="1">
    <source>
        <dbReference type="ARBA" id="ARBA00004305"/>
    </source>
</evidence>
<comment type="catalytic activity">
    <reaction evidence="12">
        <text>(2E)-tetradecenoyl-CoA = (3Z)-tetradecenoyl-CoA</text>
        <dbReference type="Rhea" id="RHEA:29847"/>
        <dbReference type="ChEBI" id="CHEBI:61405"/>
        <dbReference type="ChEBI" id="CHEBI:61968"/>
    </reaction>
    <physiologicalReaction direction="right-to-left" evidence="12">
        <dbReference type="Rhea" id="RHEA:29849"/>
    </physiologicalReaction>
</comment>
<evidence type="ECO:0000256" key="12">
    <source>
        <dbReference type="ARBA" id="ARBA00051293"/>
    </source>
</evidence>
<gene>
    <name evidence="19" type="ORF">FisN_4Lh317</name>
</gene>
<evidence type="ECO:0000256" key="4">
    <source>
        <dbReference type="ARBA" id="ARBA00011233"/>
    </source>
</evidence>
<comment type="catalytic activity">
    <reaction evidence="14">
        <text>(3Z)-octenoyl-CoA = (2E)-octenoyl-CoA</text>
        <dbReference type="Rhea" id="RHEA:46044"/>
        <dbReference type="ChEBI" id="CHEBI:62242"/>
        <dbReference type="ChEBI" id="CHEBI:85640"/>
    </reaction>
    <physiologicalReaction direction="left-to-right" evidence="14">
        <dbReference type="Rhea" id="RHEA:46045"/>
    </physiologicalReaction>
</comment>
<evidence type="ECO:0000256" key="2">
    <source>
        <dbReference type="ARBA" id="ARBA00005005"/>
    </source>
</evidence>
<evidence type="ECO:0000256" key="7">
    <source>
        <dbReference type="ARBA" id="ARBA00022990"/>
    </source>
</evidence>
<comment type="caution">
    <text evidence="19">The sequence shown here is derived from an EMBL/GenBank/DDBJ whole genome shotgun (WGS) entry which is preliminary data.</text>
</comment>
<evidence type="ECO:0000256" key="6">
    <source>
        <dbReference type="ARBA" id="ARBA00022946"/>
    </source>
</evidence>
<dbReference type="GO" id="GO:0005759">
    <property type="term" value="C:mitochondrial matrix"/>
    <property type="evidence" value="ECO:0007669"/>
    <property type="project" value="UniProtKB-SubCell"/>
</dbReference>
<dbReference type="InParanoid" id="A0A1Z5KD92"/>
<comment type="subcellular location">
    <subcellularLocation>
        <location evidence="1">Mitochondrion matrix</location>
    </subcellularLocation>
</comment>
<protein>
    <recommendedName>
        <fullName evidence="16">Enoyl-CoA delta isomerase 1, mitochondrial</fullName>
    </recommendedName>
    <alternativeName>
        <fullName evidence="17">3,2-trans-enoyl-CoA isomerase</fullName>
    </alternativeName>
</protein>
<evidence type="ECO:0000313" key="20">
    <source>
        <dbReference type="Proteomes" id="UP000198406"/>
    </source>
</evidence>
<dbReference type="GO" id="GO:0004165">
    <property type="term" value="F:delta(3)-delta(2)-enoyl-CoA isomerase activity"/>
    <property type="evidence" value="ECO:0007669"/>
    <property type="project" value="UniProtKB-EC"/>
</dbReference>
<dbReference type="Pfam" id="PF00378">
    <property type="entry name" value="ECH_1"/>
    <property type="match status" value="1"/>
</dbReference>
<evidence type="ECO:0000256" key="17">
    <source>
        <dbReference type="ARBA" id="ARBA00083575"/>
    </source>
</evidence>
<evidence type="ECO:0000256" key="3">
    <source>
        <dbReference type="ARBA" id="ARBA00005254"/>
    </source>
</evidence>
<comment type="catalytic activity">
    <reaction evidence="13">
        <text>(3Z)-dodecenoyl-CoA = (2E)-dodecenoyl-CoA</text>
        <dbReference type="Rhea" id="RHEA:23716"/>
        <dbReference type="ChEBI" id="CHEBI:57330"/>
        <dbReference type="ChEBI" id="CHEBI:58543"/>
        <dbReference type="EC" id="5.3.3.8"/>
    </reaction>
    <physiologicalReaction direction="left-to-right" evidence="13">
        <dbReference type="Rhea" id="RHEA:23717"/>
    </physiologicalReaction>
</comment>
<dbReference type="GO" id="GO:0006635">
    <property type="term" value="P:fatty acid beta-oxidation"/>
    <property type="evidence" value="ECO:0007669"/>
    <property type="project" value="TreeGrafter"/>
</dbReference>
<keyword evidence="10 19" id="KW-0413">Isomerase</keyword>